<keyword evidence="1" id="KW-1133">Transmembrane helix</keyword>
<dbReference type="EMBL" id="LTAY01000041">
    <property type="protein sequence ID" value="OPX47636.1"/>
    <property type="molecule type" value="Genomic_DNA"/>
</dbReference>
<reference evidence="2 3" key="1">
    <citation type="submission" date="2016-02" db="EMBL/GenBank/DDBJ databases">
        <title>Genome sequence of Clostridium thermobutyricum DSM 4928.</title>
        <authorList>
            <person name="Poehlein A."/>
            <person name="Daniel R."/>
        </authorList>
    </citation>
    <scope>NUCLEOTIDE SEQUENCE [LARGE SCALE GENOMIC DNA]</scope>
    <source>
        <strain evidence="2 3">DSM 4928</strain>
    </source>
</reference>
<feature type="transmembrane region" description="Helical" evidence="1">
    <location>
        <begin position="6"/>
        <end position="24"/>
    </location>
</feature>
<evidence type="ECO:0008006" key="4">
    <source>
        <dbReference type="Google" id="ProtNLM"/>
    </source>
</evidence>
<comment type="caution">
    <text evidence="2">The sequence shown here is derived from an EMBL/GenBank/DDBJ whole genome shotgun (WGS) entry which is preliminary data.</text>
</comment>
<evidence type="ECO:0000256" key="1">
    <source>
        <dbReference type="SAM" id="Phobius"/>
    </source>
</evidence>
<dbReference type="InterPro" id="IPR010540">
    <property type="entry name" value="CmpB_TMEM229"/>
</dbReference>
<dbReference type="Proteomes" id="UP000191448">
    <property type="component" value="Unassembled WGS sequence"/>
</dbReference>
<evidence type="ECO:0000313" key="3">
    <source>
        <dbReference type="Proteomes" id="UP000191448"/>
    </source>
</evidence>
<name>A0A1V4SUM9_9CLOT</name>
<proteinExistence type="predicted"/>
<dbReference type="OrthoDB" id="9789229at2"/>
<keyword evidence="1" id="KW-0472">Membrane</keyword>
<dbReference type="AlphaFoldDB" id="A0A1V4SUM9"/>
<keyword evidence="1" id="KW-0812">Transmembrane</keyword>
<protein>
    <recommendedName>
        <fullName evidence="4">ABC transporter permease</fullName>
    </recommendedName>
</protein>
<organism evidence="2 3">
    <name type="scientific">Clostridium thermobutyricum DSM 4928</name>
    <dbReference type="NCBI Taxonomy" id="1121339"/>
    <lineage>
        <taxon>Bacteria</taxon>
        <taxon>Bacillati</taxon>
        <taxon>Bacillota</taxon>
        <taxon>Clostridia</taxon>
        <taxon>Eubacteriales</taxon>
        <taxon>Clostridiaceae</taxon>
        <taxon>Clostridium</taxon>
    </lineage>
</organism>
<evidence type="ECO:0000313" key="2">
    <source>
        <dbReference type="EMBL" id="OPX47636.1"/>
    </source>
</evidence>
<feature type="transmembrane region" description="Helical" evidence="1">
    <location>
        <begin position="106"/>
        <end position="128"/>
    </location>
</feature>
<sequence>MEVLILYFSIYSIIGWICECIYCAAIDRVWVNRGFLNGPVCPVYGVGSLSVIFLLSRFKDNIFLLFIIAVIITTIVEYITAVVLEKLFNLKWWDYSNYKFNYKGRICLLNSTLFGIGSVILVKFIQPIVAVFVNGINKEYGLIISVICLIAFLVDFVVTILSLINMKNVMERMCAIKEEFKLLEVKIEKFNSSDLKINFNKMKDKADLNEVKIKFEEFSSILKELKENSAVQKRLLRAFPNVKSLKYGKQFKDLKLNLFEYWNKKKR</sequence>
<gene>
    <name evidence="2" type="ORF">CLTHE_17090</name>
</gene>
<accession>A0A1V4SUM9</accession>
<feature type="transmembrane region" description="Helical" evidence="1">
    <location>
        <begin position="62"/>
        <end position="85"/>
    </location>
</feature>
<feature type="transmembrane region" description="Helical" evidence="1">
    <location>
        <begin position="36"/>
        <end position="56"/>
    </location>
</feature>
<feature type="transmembrane region" description="Helical" evidence="1">
    <location>
        <begin position="140"/>
        <end position="164"/>
    </location>
</feature>
<dbReference type="RefSeq" id="WP_158082694.1">
    <property type="nucleotide sequence ID" value="NZ_LTAY01000041.1"/>
</dbReference>
<dbReference type="Pfam" id="PF06541">
    <property type="entry name" value="ABC_trans_CmpB"/>
    <property type="match status" value="1"/>
</dbReference>